<dbReference type="EMBL" id="JBEZUR010000001">
    <property type="protein sequence ID" value="MEU3552774.1"/>
    <property type="molecule type" value="Genomic_DNA"/>
</dbReference>
<feature type="domain" description="Pyridoxamine 5'-phosphate oxidase N-terminal" evidence="3">
    <location>
        <begin position="25"/>
        <end position="153"/>
    </location>
</feature>
<evidence type="ECO:0000313" key="4">
    <source>
        <dbReference type="EMBL" id="MEU3552774.1"/>
    </source>
</evidence>
<keyword evidence="5" id="KW-1185">Reference proteome</keyword>
<feature type="compositionally biased region" description="Basic and acidic residues" evidence="2">
    <location>
        <begin position="1"/>
        <end position="16"/>
    </location>
</feature>
<evidence type="ECO:0000256" key="1">
    <source>
        <dbReference type="ARBA" id="ARBA00023002"/>
    </source>
</evidence>
<dbReference type="EC" id="1.-.-.-" evidence="4"/>
<keyword evidence="1 4" id="KW-0560">Oxidoreductase</keyword>
<dbReference type="Pfam" id="PF01243">
    <property type="entry name" value="PNPOx_N"/>
    <property type="match status" value="1"/>
</dbReference>
<reference evidence="4 5" key="1">
    <citation type="submission" date="2024-06" db="EMBL/GenBank/DDBJ databases">
        <title>The Natural Products Discovery Center: Release of the First 8490 Sequenced Strains for Exploring Actinobacteria Biosynthetic Diversity.</title>
        <authorList>
            <person name="Kalkreuter E."/>
            <person name="Kautsar S.A."/>
            <person name="Yang D."/>
            <person name="Bader C.D."/>
            <person name="Teijaro C.N."/>
            <person name="Fluegel L."/>
            <person name="Davis C.M."/>
            <person name="Simpson J.R."/>
            <person name="Lauterbach L."/>
            <person name="Steele A.D."/>
            <person name="Gui C."/>
            <person name="Meng S."/>
            <person name="Li G."/>
            <person name="Viehrig K."/>
            <person name="Ye F."/>
            <person name="Su P."/>
            <person name="Kiefer A.F."/>
            <person name="Nichols A."/>
            <person name="Cepeda A.J."/>
            <person name="Yan W."/>
            <person name="Fan B."/>
            <person name="Jiang Y."/>
            <person name="Adhikari A."/>
            <person name="Zheng C.-J."/>
            <person name="Schuster L."/>
            <person name="Cowan T.M."/>
            <person name="Smanski M.J."/>
            <person name="Chevrette M.G."/>
            <person name="De Carvalho L.P.S."/>
            <person name="Shen B."/>
        </authorList>
    </citation>
    <scope>NUCLEOTIDE SEQUENCE [LARGE SCALE GENOMIC DNA]</scope>
    <source>
        <strain evidence="4 5">NPDC038104</strain>
    </source>
</reference>
<sequence>MPAEPVEAHLDPRYSDPDAIPPQWPEAERLLAAAELFWISTVRPDGRPHVTPLPAVWADGALHFCTGPQERKARNLAANPHVTLTTGTNLWDTGYDLVVEGEAARVTDDARLRDLAARWEDKYGDFWRFEVRDGRFHHGPGAAVVFAVAPRTVFGFGKGRPFSQTRWRFA</sequence>
<evidence type="ECO:0000313" key="5">
    <source>
        <dbReference type="Proteomes" id="UP001550850"/>
    </source>
</evidence>
<dbReference type="SUPFAM" id="SSF50475">
    <property type="entry name" value="FMN-binding split barrel"/>
    <property type="match status" value="1"/>
</dbReference>
<name>A0ABV2YB58_9ACTN</name>
<dbReference type="PANTHER" id="PTHR35176:SF4">
    <property type="entry name" value="PYRIDOXAMINE 5'-PHOSPHATE OXIDASE-RELATED FMN-BINDING"/>
    <property type="match status" value="1"/>
</dbReference>
<evidence type="ECO:0000259" key="3">
    <source>
        <dbReference type="Pfam" id="PF01243"/>
    </source>
</evidence>
<evidence type="ECO:0000256" key="2">
    <source>
        <dbReference type="SAM" id="MobiDB-lite"/>
    </source>
</evidence>
<dbReference type="PANTHER" id="PTHR35176">
    <property type="entry name" value="HEME OXYGENASE HI_0854-RELATED"/>
    <property type="match status" value="1"/>
</dbReference>
<comment type="caution">
    <text evidence="4">The sequence shown here is derived from an EMBL/GenBank/DDBJ whole genome shotgun (WGS) entry which is preliminary data.</text>
</comment>
<dbReference type="Gene3D" id="2.30.110.10">
    <property type="entry name" value="Electron Transport, Fmn-binding Protein, Chain A"/>
    <property type="match status" value="1"/>
</dbReference>
<protein>
    <submittedName>
        <fullName evidence="4">Pyridoxamine 5'-phosphate oxidase family protein</fullName>
        <ecNumber evidence="4">1.-.-.-</ecNumber>
        <ecNumber evidence="4">1.4.3.5</ecNumber>
    </submittedName>
</protein>
<dbReference type="GO" id="GO:0004733">
    <property type="term" value="F:pyridoxamine phosphate oxidase activity"/>
    <property type="evidence" value="ECO:0007669"/>
    <property type="project" value="UniProtKB-EC"/>
</dbReference>
<organism evidence="4 5">
    <name type="scientific">Streptomyces fragilis</name>
    <dbReference type="NCBI Taxonomy" id="67301"/>
    <lineage>
        <taxon>Bacteria</taxon>
        <taxon>Bacillati</taxon>
        <taxon>Actinomycetota</taxon>
        <taxon>Actinomycetes</taxon>
        <taxon>Kitasatosporales</taxon>
        <taxon>Streptomycetaceae</taxon>
        <taxon>Streptomyces</taxon>
    </lineage>
</organism>
<dbReference type="Proteomes" id="UP001550850">
    <property type="component" value="Unassembled WGS sequence"/>
</dbReference>
<feature type="region of interest" description="Disordered" evidence="2">
    <location>
        <begin position="1"/>
        <end position="21"/>
    </location>
</feature>
<dbReference type="InterPro" id="IPR011576">
    <property type="entry name" value="Pyridox_Oxase_N"/>
</dbReference>
<proteinExistence type="predicted"/>
<dbReference type="EC" id="1.4.3.5" evidence="4"/>
<dbReference type="RefSeq" id="WP_108953731.1">
    <property type="nucleotide sequence ID" value="NZ_BEVZ01000003.1"/>
</dbReference>
<accession>A0ABV2YB58</accession>
<dbReference type="InterPro" id="IPR052019">
    <property type="entry name" value="F420H2_bilvrd_red/Heme_oxyg"/>
</dbReference>
<gene>
    <name evidence="4" type="ORF">AB0E65_00830</name>
</gene>
<dbReference type="InterPro" id="IPR012349">
    <property type="entry name" value="Split_barrel_FMN-bd"/>
</dbReference>